<evidence type="ECO:0000313" key="1">
    <source>
        <dbReference type="EMBL" id="NEC92163.1"/>
    </source>
</evidence>
<dbReference type="AlphaFoldDB" id="A0A6B3C5V8"/>
<dbReference type="EMBL" id="JAAGLU010000059">
    <property type="protein sequence ID" value="NEC92163.1"/>
    <property type="molecule type" value="Genomic_DNA"/>
</dbReference>
<reference evidence="1" key="1">
    <citation type="submission" date="2020-01" db="EMBL/GenBank/DDBJ databases">
        <title>Insect and environment-associated Actinomycetes.</title>
        <authorList>
            <person name="Currrie C."/>
            <person name="Chevrette M."/>
            <person name="Carlson C."/>
            <person name="Stubbendieck R."/>
            <person name="Wendt-Pienkowski E."/>
        </authorList>
    </citation>
    <scope>NUCLEOTIDE SEQUENCE</scope>
    <source>
        <strain evidence="1">SID12501</strain>
    </source>
</reference>
<sequence>MTAEELRDLLVQARGEPSPLYGLEDPLAYDDVGAFTSNIPLDDAGLALPAELAEALRSWSLSRPPEGFASRPALRKHVKQGVTVSRRLARHLGPLWPVRYSDERHRSAKWVCWSCDLLHWERNSHGIPVYPVDLTVEGEFQFGPLRAEGFGDFFPDDPAAGLDLSEELVADLRAWAKDIDAKLNVYLQDRDEIRREGECERQLREGAELARRVAHEVGPDREVTYKGLANGGLISMTSITWRGDQQV</sequence>
<organism evidence="1">
    <name type="scientific">Streptomyces sp. SID12501</name>
    <dbReference type="NCBI Taxonomy" id="2706042"/>
    <lineage>
        <taxon>Bacteria</taxon>
        <taxon>Bacillati</taxon>
        <taxon>Actinomycetota</taxon>
        <taxon>Actinomycetes</taxon>
        <taxon>Kitasatosporales</taxon>
        <taxon>Streptomycetaceae</taxon>
        <taxon>Streptomyces</taxon>
    </lineage>
</organism>
<proteinExistence type="predicted"/>
<gene>
    <name evidence="1" type="ORF">G3I71_41790</name>
</gene>
<protein>
    <submittedName>
        <fullName evidence="1">Uncharacterized protein</fullName>
    </submittedName>
</protein>
<name>A0A6B3C5V8_9ACTN</name>
<accession>A0A6B3C5V8</accession>
<dbReference type="RefSeq" id="WP_164323568.1">
    <property type="nucleotide sequence ID" value="NZ_JAAGLU010000059.1"/>
</dbReference>
<comment type="caution">
    <text evidence="1">The sequence shown here is derived from an EMBL/GenBank/DDBJ whole genome shotgun (WGS) entry which is preliminary data.</text>
</comment>